<dbReference type="Proteomes" id="UP000532373">
    <property type="component" value="Unassembled WGS sequence"/>
</dbReference>
<feature type="region of interest" description="Disordered" evidence="1">
    <location>
        <begin position="1"/>
        <end position="37"/>
    </location>
</feature>
<feature type="compositionally biased region" description="Polar residues" evidence="1">
    <location>
        <begin position="1"/>
        <end position="10"/>
    </location>
</feature>
<evidence type="ECO:0000313" key="2">
    <source>
        <dbReference type="EMBL" id="MBB6470325.1"/>
    </source>
</evidence>
<evidence type="ECO:0000256" key="1">
    <source>
        <dbReference type="SAM" id="MobiDB-lite"/>
    </source>
</evidence>
<dbReference type="AlphaFoldDB" id="A0A8E1WJR9"/>
<dbReference type="EMBL" id="JACHGI010000027">
    <property type="protein sequence ID" value="MBB6470325.1"/>
    <property type="molecule type" value="Genomic_DNA"/>
</dbReference>
<organism evidence="2 3">
    <name type="scientific">Aminobacter carboxidus</name>
    <dbReference type="NCBI Taxonomy" id="376165"/>
    <lineage>
        <taxon>Bacteria</taxon>
        <taxon>Pseudomonadati</taxon>
        <taxon>Pseudomonadota</taxon>
        <taxon>Alphaproteobacteria</taxon>
        <taxon>Hyphomicrobiales</taxon>
        <taxon>Phyllobacteriaceae</taxon>
        <taxon>Aminobacter</taxon>
    </lineage>
</organism>
<protein>
    <submittedName>
        <fullName evidence="2">Uncharacterized protein</fullName>
    </submittedName>
</protein>
<name>A0A8E1WJR9_9HYPH</name>
<feature type="region of interest" description="Disordered" evidence="1">
    <location>
        <begin position="49"/>
        <end position="86"/>
    </location>
</feature>
<gene>
    <name evidence="2" type="ORF">HNQ96_006222</name>
</gene>
<reference evidence="2 3" key="1">
    <citation type="submission" date="2020-08" db="EMBL/GenBank/DDBJ databases">
        <title>Genomic Encyclopedia of Type Strains, Phase IV (KMG-IV): sequencing the most valuable type-strain genomes for metagenomic binning, comparative biology and taxonomic classification.</title>
        <authorList>
            <person name="Goeker M."/>
        </authorList>
    </citation>
    <scope>NUCLEOTIDE SEQUENCE [LARGE SCALE GENOMIC DNA]</scope>
    <source>
        <strain evidence="2 3">DSM 17454</strain>
    </source>
</reference>
<dbReference type="RefSeq" id="WP_184774454.1">
    <property type="nucleotide sequence ID" value="NZ_JACHGI010000027.1"/>
</dbReference>
<comment type="caution">
    <text evidence="2">The sequence shown here is derived from an EMBL/GenBank/DDBJ whole genome shotgun (WGS) entry which is preliminary data.</text>
</comment>
<sequence length="86" mass="9056">MATAQSSNGSEELVPADPCQAKPADHSEDPTTDTSKEALASQNILEHCKGVLTPPKTGDQEIEEPPPDTGTTRIIRPGDVPVQPPN</sequence>
<proteinExistence type="predicted"/>
<accession>A0A8E1WJR9</accession>
<evidence type="ECO:0000313" key="3">
    <source>
        <dbReference type="Proteomes" id="UP000532373"/>
    </source>
</evidence>